<dbReference type="InterPro" id="IPR036249">
    <property type="entry name" value="Thioredoxin-like_sf"/>
</dbReference>
<dbReference type="Gene3D" id="3.40.30.10">
    <property type="entry name" value="Glutaredoxin"/>
    <property type="match status" value="1"/>
</dbReference>
<accession>A0A9P6HVI5</accession>
<keyword evidence="5" id="KW-0560">Oxidoreductase</keyword>
<reference evidence="7" key="1">
    <citation type="submission" date="2020-03" db="EMBL/GenBank/DDBJ databases">
        <authorList>
            <person name="He L."/>
        </authorList>
    </citation>
    <scope>NUCLEOTIDE SEQUENCE</scope>
    <source>
        <strain evidence="7">CkLH20</strain>
    </source>
</reference>
<dbReference type="AlphaFoldDB" id="A0A9P6HVI5"/>
<dbReference type="EMBL" id="JAATWM020000041">
    <property type="protein sequence ID" value="KAF9871932.1"/>
    <property type="molecule type" value="Genomic_DNA"/>
</dbReference>
<dbReference type="PANTHER" id="PTHR28071:SF1">
    <property type="entry name" value="REDOX PROTEIN FMP46, MITOCHONDRIAL-RELATED"/>
    <property type="match status" value="1"/>
</dbReference>
<keyword evidence="6" id="KW-0496">Mitochondrion</keyword>
<dbReference type="InterPro" id="IPR012882">
    <property type="entry name" value="Fmp46"/>
</dbReference>
<proteinExistence type="inferred from homology"/>
<reference evidence="7" key="2">
    <citation type="submission" date="2020-11" db="EMBL/GenBank/DDBJ databases">
        <title>Whole genome sequencing of Colletotrichum sp.</title>
        <authorList>
            <person name="Li H."/>
        </authorList>
    </citation>
    <scope>NUCLEOTIDE SEQUENCE</scope>
    <source>
        <strain evidence="7">CkLH20</strain>
    </source>
</reference>
<dbReference type="Proteomes" id="UP000781932">
    <property type="component" value="Unassembled WGS sequence"/>
</dbReference>
<name>A0A9P6HVI5_9PEZI</name>
<evidence type="ECO:0000256" key="6">
    <source>
        <dbReference type="ARBA" id="ARBA00023128"/>
    </source>
</evidence>
<dbReference type="Pfam" id="PF07955">
    <property type="entry name" value="DUF1687"/>
    <property type="match status" value="1"/>
</dbReference>
<keyword evidence="8" id="KW-1185">Reference proteome</keyword>
<dbReference type="RefSeq" id="XP_038741393.1">
    <property type="nucleotide sequence ID" value="XM_038893278.1"/>
</dbReference>
<evidence type="ECO:0000256" key="1">
    <source>
        <dbReference type="ARBA" id="ARBA00002963"/>
    </source>
</evidence>
<dbReference type="PANTHER" id="PTHR28071">
    <property type="entry name" value="REDOX PROTEIN FMP46, MITOCHONDRIAL-RELATED"/>
    <property type="match status" value="1"/>
</dbReference>
<comment type="function">
    <text evidence="1">Putative mitochondrial redox protein which could be involved in the reduction of small toxic molecules.</text>
</comment>
<evidence type="ECO:0000256" key="2">
    <source>
        <dbReference type="ARBA" id="ARBA00004173"/>
    </source>
</evidence>
<keyword evidence="4" id="KW-0809">Transit peptide</keyword>
<evidence type="ECO:0000313" key="7">
    <source>
        <dbReference type="EMBL" id="KAF9871932.1"/>
    </source>
</evidence>
<protein>
    <submittedName>
        <fullName evidence="7">Duf1687 domain containing protein</fullName>
    </submittedName>
</protein>
<comment type="similarity">
    <text evidence="3">Belongs to the FMP46 family.</text>
</comment>
<evidence type="ECO:0000256" key="4">
    <source>
        <dbReference type="ARBA" id="ARBA00022946"/>
    </source>
</evidence>
<evidence type="ECO:0000313" key="8">
    <source>
        <dbReference type="Proteomes" id="UP000781932"/>
    </source>
</evidence>
<evidence type="ECO:0000256" key="5">
    <source>
        <dbReference type="ARBA" id="ARBA00023002"/>
    </source>
</evidence>
<dbReference type="SUPFAM" id="SSF52833">
    <property type="entry name" value="Thioredoxin-like"/>
    <property type="match status" value="1"/>
</dbReference>
<comment type="caution">
    <text evidence="7">The sequence shown here is derived from an EMBL/GenBank/DDBJ whole genome shotgun (WGS) entry which is preliminary data.</text>
</comment>
<comment type="subcellular location">
    <subcellularLocation>
        <location evidence="2">Mitochondrion</location>
    </subcellularLocation>
</comment>
<dbReference type="GeneID" id="62166352"/>
<dbReference type="GO" id="GO:0016491">
    <property type="term" value="F:oxidoreductase activity"/>
    <property type="evidence" value="ECO:0007669"/>
    <property type="project" value="UniProtKB-KW"/>
</dbReference>
<organism evidence="7 8">
    <name type="scientific">Colletotrichum karsti</name>
    <dbReference type="NCBI Taxonomy" id="1095194"/>
    <lineage>
        <taxon>Eukaryota</taxon>
        <taxon>Fungi</taxon>
        <taxon>Dikarya</taxon>
        <taxon>Ascomycota</taxon>
        <taxon>Pezizomycotina</taxon>
        <taxon>Sordariomycetes</taxon>
        <taxon>Hypocreomycetidae</taxon>
        <taxon>Glomerellales</taxon>
        <taxon>Glomerellaceae</taxon>
        <taxon>Colletotrichum</taxon>
        <taxon>Colletotrichum boninense species complex</taxon>
    </lineage>
</organism>
<dbReference type="GO" id="GO:0005739">
    <property type="term" value="C:mitochondrion"/>
    <property type="evidence" value="ECO:0007669"/>
    <property type="project" value="UniProtKB-SubCell"/>
</dbReference>
<dbReference type="OrthoDB" id="59229at2759"/>
<evidence type="ECO:0000256" key="3">
    <source>
        <dbReference type="ARBA" id="ARBA00009734"/>
    </source>
</evidence>
<sequence>MMKLECVPDRARRIGHQACSSRGSSRSSTADFIASFCTQLRANSNSSPQAKHTTTTQHPNYPAKMFRFHKTLDIVTLFHKASSPASVRAANILKQVSANATAGATEDQASDHSVQTNPKKSRAEFELNITEDNPTADQVKTILEYVGKSRVSSIIKGASTEQEALKKFQQSAENFQRPVIVDWNNGKAVAGDNESEILKMLNALNESKS</sequence>
<gene>
    <name evidence="7" type="ORF">CkaCkLH20_10564</name>
</gene>